<organism evidence="3 4">
    <name type="scientific">Pseudoalteromonas fenneropenaei</name>
    <dbReference type="NCBI Taxonomy" id="1737459"/>
    <lineage>
        <taxon>Bacteria</taxon>
        <taxon>Pseudomonadati</taxon>
        <taxon>Pseudomonadota</taxon>
        <taxon>Gammaproteobacteria</taxon>
        <taxon>Alteromonadales</taxon>
        <taxon>Pseudoalteromonadaceae</taxon>
        <taxon>Pseudoalteromonas</taxon>
    </lineage>
</organism>
<dbReference type="SMART" id="SM00098">
    <property type="entry name" value="alkPPc"/>
    <property type="match status" value="1"/>
</dbReference>
<dbReference type="RefSeq" id="WP_377124136.1">
    <property type="nucleotide sequence ID" value="NZ_JBHRSD010000017.1"/>
</dbReference>
<evidence type="ECO:0000313" key="3">
    <source>
        <dbReference type="EMBL" id="MFC3033049.1"/>
    </source>
</evidence>
<name>A0ABV7CKA6_9GAMM</name>
<evidence type="ECO:0000256" key="2">
    <source>
        <dbReference type="RuleBase" id="RU003946"/>
    </source>
</evidence>
<protein>
    <submittedName>
        <fullName evidence="3">Alkaline phosphatase</fullName>
    </submittedName>
</protein>
<accession>A0ABV7CKA6</accession>
<dbReference type="PANTHER" id="PTHR11596">
    <property type="entry name" value="ALKALINE PHOSPHATASE"/>
    <property type="match status" value="1"/>
</dbReference>
<evidence type="ECO:0000256" key="1">
    <source>
        <dbReference type="ARBA" id="ARBA00022553"/>
    </source>
</evidence>
<reference evidence="4" key="1">
    <citation type="journal article" date="2019" name="Int. J. Syst. Evol. Microbiol.">
        <title>The Global Catalogue of Microorganisms (GCM) 10K type strain sequencing project: providing services to taxonomists for standard genome sequencing and annotation.</title>
        <authorList>
            <consortium name="The Broad Institute Genomics Platform"/>
            <consortium name="The Broad Institute Genome Sequencing Center for Infectious Disease"/>
            <person name="Wu L."/>
            <person name="Ma J."/>
        </authorList>
    </citation>
    <scope>NUCLEOTIDE SEQUENCE [LARGE SCALE GENOMIC DNA]</scope>
    <source>
        <strain evidence="4">KCTC 42730</strain>
    </source>
</reference>
<keyword evidence="1" id="KW-0597">Phosphoprotein</keyword>
<evidence type="ECO:0000313" key="4">
    <source>
        <dbReference type="Proteomes" id="UP001595453"/>
    </source>
</evidence>
<dbReference type="InterPro" id="IPR001952">
    <property type="entry name" value="Alkaline_phosphatase"/>
</dbReference>
<dbReference type="Pfam" id="PF00245">
    <property type="entry name" value="Alk_phosphatase"/>
    <property type="match status" value="1"/>
</dbReference>
<dbReference type="SUPFAM" id="SSF53649">
    <property type="entry name" value="Alkaline phosphatase-like"/>
    <property type="match status" value="1"/>
</dbReference>
<dbReference type="InterPro" id="IPR017850">
    <property type="entry name" value="Alkaline_phosphatase_core_sf"/>
</dbReference>
<dbReference type="PANTHER" id="PTHR11596:SF5">
    <property type="entry name" value="ALKALINE PHOSPHATASE"/>
    <property type="match status" value="1"/>
</dbReference>
<comment type="similarity">
    <text evidence="2">Belongs to the alkaline phosphatase family.</text>
</comment>
<dbReference type="Proteomes" id="UP001595453">
    <property type="component" value="Unassembled WGS sequence"/>
</dbReference>
<keyword evidence="4" id="KW-1185">Reference proteome</keyword>
<dbReference type="PROSITE" id="PS51257">
    <property type="entry name" value="PROKAR_LIPOPROTEIN"/>
    <property type="match status" value="1"/>
</dbReference>
<dbReference type="PRINTS" id="PR00113">
    <property type="entry name" value="ALKPHPHTASE"/>
</dbReference>
<proteinExistence type="inferred from homology"/>
<comment type="caution">
    <text evidence="3">The sequence shown here is derived from an EMBL/GenBank/DDBJ whole genome shotgun (WGS) entry which is preliminary data.</text>
</comment>
<dbReference type="Gene3D" id="3.40.720.10">
    <property type="entry name" value="Alkaline Phosphatase, subunit A"/>
    <property type="match status" value="1"/>
</dbReference>
<sequence length="562" mass="60270">MKKSVLALSVSALLLTACNDNSPNVVEVVKEVEVIKEVPVTPTPVTSVKNVILMIGDGMGPQQVGLLEDYARRAPNSTYNGKGNLTALSKLADNGHLGLALNQPYGATSGKLVVDSACSATQLATGKASGSEMIGLDEQGFIVETILEKAKKAGKATGLVSDTRITHATPAAFAAHQAHRSLEGAIAVELVTSGSVDVLLSGGAREFVPADIKTNTAAQQAIEALGAAPSVYKKSKRKDSRNLLVEAKEQHGYSLAFDKTQLANSDATKLLGLFANSGMADAIAYKACSANNSCTEPSLKEMTVKALDILAKDPDGFFLMVEGGQIDWAGHANDAGWMLNELLKFDEAVEAVYQWVKDRNDTLVVVTADHETGSFGFSYSRKDLQEGKDLPGDGMHGAQYKPNFNFGNLSNLDMLYKQTGTFFNMMDAANANWDFASATASDWMNAINKYSEYKVNIDQAAKVGEREVNDYYAPDHSYQSATMVPKFEDFKEFYVYADEDHTGKIARALAADQNVVWGTGTHTAAPVPVYAFGPEGVTKAFSTMQHHTDLANKMMVALGVAE</sequence>
<dbReference type="EMBL" id="JBHRSD010000017">
    <property type="protein sequence ID" value="MFC3033049.1"/>
    <property type="molecule type" value="Genomic_DNA"/>
</dbReference>
<dbReference type="CDD" id="cd16012">
    <property type="entry name" value="ALP"/>
    <property type="match status" value="1"/>
</dbReference>
<gene>
    <name evidence="3" type="ORF">ACFOEE_10995</name>
</gene>